<evidence type="ECO:0000313" key="6">
    <source>
        <dbReference type="EMBL" id="KGY09624.1"/>
    </source>
</evidence>
<dbReference type="PANTHER" id="PTHR12714">
    <property type="entry name" value="PROTEIN-S ISOPRENYLCYSTEINE O-METHYLTRANSFERASE"/>
    <property type="match status" value="1"/>
</dbReference>
<evidence type="ECO:0000256" key="3">
    <source>
        <dbReference type="ARBA" id="ARBA00022989"/>
    </source>
</evidence>
<protein>
    <recommendedName>
        <fullName evidence="8">Protein-S-isoprenylcysteine methyltransferase</fullName>
    </recommendedName>
</protein>
<dbReference type="Pfam" id="PF04191">
    <property type="entry name" value="PEMT"/>
    <property type="match status" value="1"/>
</dbReference>
<dbReference type="Gene3D" id="1.20.120.1630">
    <property type="match status" value="1"/>
</dbReference>
<dbReference type="EMBL" id="JRWP01000005">
    <property type="protein sequence ID" value="KGY09624.1"/>
    <property type="molecule type" value="Genomic_DNA"/>
</dbReference>
<feature type="transmembrane region" description="Helical" evidence="5">
    <location>
        <begin position="93"/>
        <end position="122"/>
    </location>
</feature>
<accession>A0A0A5I1J9</accession>
<keyword evidence="4 5" id="KW-0472">Membrane</keyword>
<dbReference type="RefSeq" id="WP_038189571.1">
    <property type="nucleotide sequence ID" value="NZ_JRWP01000005.1"/>
</dbReference>
<dbReference type="AlphaFoldDB" id="A0A0A5I1J9"/>
<evidence type="ECO:0000256" key="4">
    <source>
        <dbReference type="ARBA" id="ARBA00023136"/>
    </source>
</evidence>
<keyword evidence="2 5" id="KW-0812">Transmembrane</keyword>
<keyword evidence="3 5" id="KW-1133">Transmembrane helix</keyword>
<evidence type="ECO:0000313" key="7">
    <source>
        <dbReference type="Proteomes" id="UP000030451"/>
    </source>
</evidence>
<sequence>MDKLELKVPPVAVFIVLMVIVNRLAHAFTGLTISLPAPGVVFLLCFIASGIIGIAGVVEFRRSKTTVNPIKVESASTVVDTGIFAYSRNPMYLALLLLLIGFSYWHQNILSIIFALSFIYYMNRFQIKPEERALEKLFGAEYLDYKQRVRRWI</sequence>
<comment type="caution">
    <text evidence="6">The sequence shown here is derived from an EMBL/GenBank/DDBJ whole genome shotgun (WGS) entry which is preliminary data.</text>
</comment>
<feature type="transmembrane region" description="Helical" evidence="5">
    <location>
        <begin position="39"/>
        <end position="58"/>
    </location>
</feature>
<evidence type="ECO:0008006" key="8">
    <source>
        <dbReference type="Google" id="ProtNLM"/>
    </source>
</evidence>
<evidence type="ECO:0000256" key="1">
    <source>
        <dbReference type="ARBA" id="ARBA00004127"/>
    </source>
</evidence>
<gene>
    <name evidence="6" type="ORF">NM06_05905</name>
</gene>
<comment type="subcellular location">
    <subcellularLocation>
        <location evidence="1">Endomembrane system</location>
        <topology evidence="1">Multi-pass membrane protein</topology>
    </subcellularLocation>
</comment>
<organism evidence="6 7">
    <name type="scientific">Photobacterium sp. (strain ATCC 43367)</name>
    <dbReference type="NCBI Taxonomy" id="379097"/>
    <lineage>
        <taxon>Bacteria</taxon>
        <taxon>Pseudomonadati</taxon>
        <taxon>Pseudomonadota</taxon>
        <taxon>Gammaproteobacteria</taxon>
        <taxon>Vibrionales</taxon>
        <taxon>Vibrionaceae</taxon>
        <taxon>Vibrio</taxon>
        <taxon>Vibrio oreintalis group</taxon>
    </lineage>
</organism>
<feature type="transmembrane region" description="Helical" evidence="5">
    <location>
        <begin position="12"/>
        <end position="33"/>
    </location>
</feature>
<evidence type="ECO:0000256" key="5">
    <source>
        <dbReference type="SAM" id="Phobius"/>
    </source>
</evidence>
<dbReference type="STRING" id="379097.SE23_14675"/>
<name>A0A0A5I1J9_PHOS4</name>
<dbReference type="OrthoDB" id="9811969at2"/>
<proteinExistence type="predicted"/>
<evidence type="ECO:0000256" key="2">
    <source>
        <dbReference type="ARBA" id="ARBA00022692"/>
    </source>
</evidence>
<dbReference type="GO" id="GO:0016740">
    <property type="term" value="F:transferase activity"/>
    <property type="evidence" value="ECO:0007669"/>
    <property type="project" value="UniProtKB-ARBA"/>
</dbReference>
<dbReference type="Proteomes" id="UP000030451">
    <property type="component" value="Unassembled WGS sequence"/>
</dbReference>
<dbReference type="GO" id="GO:0012505">
    <property type="term" value="C:endomembrane system"/>
    <property type="evidence" value="ECO:0007669"/>
    <property type="project" value="UniProtKB-SubCell"/>
</dbReference>
<dbReference type="InterPro" id="IPR007318">
    <property type="entry name" value="Phopholipid_MeTrfase"/>
</dbReference>
<dbReference type="PANTHER" id="PTHR12714:SF24">
    <property type="entry name" value="SLR1182 PROTEIN"/>
    <property type="match status" value="1"/>
</dbReference>
<reference evidence="6 7" key="1">
    <citation type="submission" date="2014-10" db="EMBL/GenBank/DDBJ databases">
        <title>Genome sequencing of Vibrio sinaloensis T08.</title>
        <authorList>
            <person name="Chan K.-G."/>
            <person name="Mohamad N.I."/>
        </authorList>
    </citation>
    <scope>NUCLEOTIDE SEQUENCE [LARGE SCALE GENOMIC DNA]</scope>
    <source>
        <strain evidence="6 7">T08</strain>
    </source>
</reference>